<dbReference type="EMBL" id="BPLQ01008840">
    <property type="protein sequence ID" value="GIY39791.1"/>
    <property type="molecule type" value="Genomic_DNA"/>
</dbReference>
<organism evidence="2 3">
    <name type="scientific">Caerostris darwini</name>
    <dbReference type="NCBI Taxonomy" id="1538125"/>
    <lineage>
        <taxon>Eukaryota</taxon>
        <taxon>Metazoa</taxon>
        <taxon>Ecdysozoa</taxon>
        <taxon>Arthropoda</taxon>
        <taxon>Chelicerata</taxon>
        <taxon>Arachnida</taxon>
        <taxon>Araneae</taxon>
        <taxon>Araneomorphae</taxon>
        <taxon>Entelegynae</taxon>
        <taxon>Araneoidea</taxon>
        <taxon>Araneidae</taxon>
        <taxon>Caerostris</taxon>
    </lineage>
</organism>
<comment type="caution">
    <text evidence="2">The sequence shown here is derived from an EMBL/GenBank/DDBJ whole genome shotgun (WGS) entry which is preliminary data.</text>
</comment>
<accession>A0AAV4T3G9</accession>
<sequence length="80" mass="9155">MHIIKENENDETLLPDPGGVPPTYSLPRLCDRRMHSRARIPHVMRGYVHEWGEGSLDRVCGDIELTCNPVLTLTIQEFEV</sequence>
<reference evidence="2 3" key="1">
    <citation type="submission" date="2021-06" db="EMBL/GenBank/DDBJ databases">
        <title>Caerostris darwini draft genome.</title>
        <authorList>
            <person name="Kono N."/>
            <person name="Arakawa K."/>
        </authorList>
    </citation>
    <scope>NUCLEOTIDE SEQUENCE [LARGE SCALE GENOMIC DNA]</scope>
</reference>
<protein>
    <submittedName>
        <fullName evidence="2">Uncharacterized protein</fullName>
    </submittedName>
</protein>
<evidence type="ECO:0000256" key="1">
    <source>
        <dbReference type="SAM" id="MobiDB-lite"/>
    </source>
</evidence>
<keyword evidence="3" id="KW-1185">Reference proteome</keyword>
<evidence type="ECO:0000313" key="3">
    <source>
        <dbReference type="Proteomes" id="UP001054837"/>
    </source>
</evidence>
<dbReference type="AlphaFoldDB" id="A0AAV4T3G9"/>
<name>A0AAV4T3G9_9ARAC</name>
<gene>
    <name evidence="2" type="ORF">CDAR_3241</name>
</gene>
<evidence type="ECO:0000313" key="2">
    <source>
        <dbReference type="EMBL" id="GIY39791.1"/>
    </source>
</evidence>
<dbReference type="Proteomes" id="UP001054837">
    <property type="component" value="Unassembled WGS sequence"/>
</dbReference>
<feature type="region of interest" description="Disordered" evidence="1">
    <location>
        <begin position="1"/>
        <end position="20"/>
    </location>
</feature>
<proteinExistence type="predicted"/>